<organism evidence="14 15">
    <name type="scientific">Variovorax beijingensis</name>
    <dbReference type="NCBI Taxonomy" id="2496117"/>
    <lineage>
        <taxon>Bacteria</taxon>
        <taxon>Pseudomonadati</taxon>
        <taxon>Pseudomonadota</taxon>
        <taxon>Betaproteobacteria</taxon>
        <taxon>Burkholderiales</taxon>
        <taxon>Comamonadaceae</taxon>
        <taxon>Variovorax</taxon>
    </lineage>
</organism>
<sequence length="321" mass="35257">MPLPRAPATEKMTRSNTAPAARTLAISSTIDSRFDKPASGWRRRLFTVIFEADTRAGLLFDLALIAVIVASVLVVILDSVQSIREQWRPVFNALEWMFTILFTLEYIARLACVNKPLRYALSFYGVIDLLALLPTFLVALAPELAYLIDVRVLRLLRVFRIFKLSRYSVEYRALVSAVAASRRKITVFVGFVMLVVLVMGTLMYVVEGPQHGFTSIPVAIYWAISTMATVGFGDLVPKTDLGRAIASVMMLLGWGVLAVPTGIVTAEMARRGPDDDMAGPVALASRGVLAMTPPSAVAVPVRRLTPAARRRALAQHRRGGR</sequence>
<dbReference type="Proteomes" id="UP000319722">
    <property type="component" value="Unassembled WGS sequence"/>
</dbReference>
<dbReference type="Gene3D" id="1.10.287.70">
    <property type="match status" value="1"/>
</dbReference>
<keyword evidence="7" id="KW-0630">Potassium</keyword>
<evidence type="ECO:0000256" key="2">
    <source>
        <dbReference type="ARBA" id="ARBA00022448"/>
    </source>
</evidence>
<keyword evidence="3" id="KW-0633">Potassium transport</keyword>
<gene>
    <name evidence="14" type="ORF">FB547_101251</name>
</gene>
<dbReference type="InterPro" id="IPR005821">
    <property type="entry name" value="Ion_trans_dom"/>
</dbReference>
<dbReference type="PANTHER" id="PTHR11537">
    <property type="entry name" value="VOLTAGE-GATED POTASSIUM CHANNEL"/>
    <property type="match status" value="1"/>
</dbReference>
<feature type="transmembrane region" description="Helical" evidence="12">
    <location>
        <begin position="123"/>
        <end position="148"/>
    </location>
</feature>
<name>A0A561CH84_9BURK</name>
<proteinExistence type="predicted"/>
<keyword evidence="4 12" id="KW-0812">Transmembrane</keyword>
<dbReference type="Gene3D" id="1.20.120.350">
    <property type="entry name" value="Voltage-gated potassium channels. Chain C"/>
    <property type="match status" value="1"/>
</dbReference>
<evidence type="ECO:0000256" key="5">
    <source>
        <dbReference type="ARBA" id="ARBA00022826"/>
    </source>
</evidence>
<dbReference type="GO" id="GO:0008076">
    <property type="term" value="C:voltage-gated potassium channel complex"/>
    <property type="evidence" value="ECO:0007669"/>
    <property type="project" value="InterPro"/>
</dbReference>
<evidence type="ECO:0000256" key="1">
    <source>
        <dbReference type="ARBA" id="ARBA00004141"/>
    </source>
</evidence>
<keyword evidence="2" id="KW-0813">Transport</keyword>
<dbReference type="InterPro" id="IPR027359">
    <property type="entry name" value="Volt_channel_dom_sf"/>
</dbReference>
<dbReference type="SUPFAM" id="SSF81324">
    <property type="entry name" value="Voltage-gated potassium channels"/>
    <property type="match status" value="1"/>
</dbReference>
<evidence type="ECO:0000256" key="12">
    <source>
        <dbReference type="SAM" id="Phobius"/>
    </source>
</evidence>
<evidence type="ECO:0000256" key="8">
    <source>
        <dbReference type="ARBA" id="ARBA00022989"/>
    </source>
</evidence>
<dbReference type="PRINTS" id="PR00169">
    <property type="entry name" value="KCHANNEL"/>
</dbReference>
<feature type="transmembrane region" description="Helical" evidence="12">
    <location>
        <begin position="185"/>
        <end position="206"/>
    </location>
</feature>
<evidence type="ECO:0000256" key="4">
    <source>
        <dbReference type="ARBA" id="ARBA00022692"/>
    </source>
</evidence>
<feature type="domain" description="Ion transport" evidence="13">
    <location>
        <begin position="59"/>
        <end position="269"/>
    </location>
</feature>
<evidence type="ECO:0000256" key="10">
    <source>
        <dbReference type="ARBA" id="ARBA00023136"/>
    </source>
</evidence>
<feature type="transmembrane region" description="Helical" evidence="12">
    <location>
        <begin position="283"/>
        <end position="301"/>
    </location>
</feature>
<dbReference type="EMBL" id="VIVL01000001">
    <property type="protein sequence ID" value="TWD90585.1"/>
    <property type="molecule type" value="Genomic_DNA"/>
</dbReference>
<evidence type="ECO:0000256" key="9">
    <source>
        <dbReference type="ARBA" id="ARBA00023065"/>
    </source>
</evidence>
<dbReference type="GO" id="GO:0005249">
    <property type="term" value="F:voltage-gated potassium channel activity"/>
    <property type="evidence" value="ECO:0007669"/>
    <property type="project" value="InterPro"/>
</dbReference>
<feature type="transmembrane region" description="Helical" evidence="12">
    <location>
        <begin position="244"/>
        <end position="263"/>
    </location>
</feature>
<feature type="transmembrane region" description="Helical" evidence="12">
    <location>
        <begin position="89"/>
        <end position="111"/>
    </location>
</feature>
<keyword evidence="10 12" id="KW-0472">Membrane</keyword>
<dbReference type="InterPro" id="IPR028325">
    <property type="entry name" value="VG_K_chnl"/>
</dbReference>
<keyword evidence="8 12" id="KW-1133">Transmembrane helix</keyword>
<dbReference type="Pfam" id="PF00520">
    <property type="entry name" value="Ion_trans"/>
    <property type="match status" value="1"/>
</dbReference>
<dbReference type="PANTHER" id="PTHR11537:SF254">
    <property type="entry name" value="POTASSIUM VOLTAGE-GATED CHANNEL PROTEIN SHAB"/>
    <property type="match status" value="1"/>
</dbReference>
<dbReference type="AlphaFoldDB" id="A0A561CH84"/>
<evidence type="ECO:0000256" key="3">
    <source>
        <dbReference type="ARBA" id="ARBA00022538"/>
    </source>
</evidence>
<keyword evidence="9" id="KW-0406">Ion transport</keyword>
<keyword evidence="5" id="KW-0631">Potassium channel</keyword>
<accession>A0A561CH84</accession>
<evidence type="ECO:0000259" key="13">
    <source>
        <dbReference type="Pfam" id="PF00520"/>
    </source>
</evidence>
<comment type="subcellular location">
    <subcellularLocation>
        <location evidence="1">Membrane</location>
        <topology evidence="1">Multi-pass membrane protein</topology>
    </subcellularLocation>
</comment>
<protein>
    <submittedName>
        <fullName evidence="14">Voltage-gated potassium channel</fullName>
    </submittedName>
</protein>
<comment type="caution">
    <text evidence="14">The sequence shown here is derived from an EMBL/GenBank/DDBJ whole genome shotgun (WGS) entry which is preliminary data.</text>
</comment>
<feature type="transmembrane region" description="Helical" evidence="12">
    <location>
        <begin position="212"/>
        <end position="232"/>
    </location>
</feature>
<evidence type="ECO:0000256" key="7">
    <source>
        <dbReference type="ARBA" id="ARBA00022958"/>
    </source>
</evidence>
<evidence type="ECO:0000313" key="14">
    <source>
        <dbReference type="EMBL" id="TWD90585.1"/>
    </source>
</evidence>
<evidence type="ECO:0000313" key="15">
    <source>
        <dbReference type="Proteomes" id="UP000319722"/>
    </source>
</evidence>
<keyword evidence="6" id="KW-0851">Voltage-gated channel</keyword>
<reference evidence="14 15" key="1">
    <citation type="submission" date="2019-06" db="EMBL/GenBank/DDBJ databases">
        <title>Sorghum-associated microbial communities from plants grown in Nebraska, USA.</title>
        <authorList>
            <person name="Schachtman D."/>
        </authorList>
    </citation>
    <scope>NUCLEOTIDE SEQUENCE [LARGE SCALE GENOMIC DNA]</scope>
    <source>
        <strain evidence="14 15">T529</strain>
    </source>
</reference>
<feature type="transmembrane region" description="Helical" evidence="12">
    <location>
        <begin position="56"/>
        <end position="77"/>
    </location>
</feature>
<evidence type="ECO:0000256" key="11">
    <source>
        <dbReference type="ARBA" id="ARBA00023303"/>
    </source>
</evidence>
<evidence type="ECO:0000256" key="6">
    <source>
        <dbReference type="ARBA" id="ARBA00022882"/>
    </source>
</evidence>
<keyword evidence="11 14" id="KW-0407">Ion channel</keyword>
<dbReference type="GO" id="GO:0001508">
    <property type="term" value="P:action potential"/>
    <property type="evidence" value="ECO:0007669"/>
    <property type="project" value="TreeGrafter"/>
</dbReference>